<keyword evidence="14" id="KW-1185">Reference proteome</keyword>
<evidence type="ECO:0000256" key="8">
    <source>
        <dbReference type="ARBA" id="ARBA00047599"/>
    </source>
</evidence>
<keyword evidence="10" id="KW-0472">Membrane</keyword>
<dbReference type="InterPro" id="IPR023753">
    <property type="entry name" value="FAD/NAD-binding_dom"/>
</dbReference>
<dbReference type="EC" id="1.6.5.9" evidence="2"/>
<evidence type="ECO:0000259" key="11">
    <source>
        <dbReference type="Pfam" id="PF07992"/>
    </source>
</evidence>
<dbReference type="PRINTS" id="PR00368">
    <property type="entry name" value="FADPNR"/>
</dbReference>
<evidence type="ECO:0000259" key="12">
    <source>
        <dbReference type="Pfam" id="PF22366"/>
    </source>
</evidence>
<keyword evidence="10" id="KW-0812">Transmembrane</keyword>
<dbReference type="PANTHER" id="PTHR43706:SF47">
    <property type="entry name" value="EXTERNAL NADH-UBIQUINONE OXIDOREDUCTASE 1, MITOCHONDRIAL-RELATED"/>
    <property type="match status" value="1"/>
</dbReference>
<evidence type="ECO:0000256" key="4">
    <source>
        <dbReference type="ARBA" id="ARBA00022827"/>
    </source>
</evidence>
<keyword evidence="5" id="KW-0809">Transit peptide</keyword>
<dbReference type="InterPro" id="IPR054585">
    <property type="entry name" value="NDH2-like_C"/>
</dbReference>
<keyword evidence="3" id="KW-0285">Flavoprotein</keyword>
<keyword evidence="6" id="KW-0560">Oxidoreductase</keyword>
<evidence type="ECO:0000256" key="7">
    <source>
        <dbReference type="ARBA" id="ARBA00023027"/>
    </source>
</evidence>
<dbReference type="Gene3D" id="3.50.50.100">
    <property type="match status" value="1"/>
</dbReference>
<evidence type="ECO:0000256" key="6">
    <source>
        <dbReference type="ARBA" id="ARBA00023002"/>
    </source>
</evidence>
<comment type="similarity">
    <text evidence="1">Belongs to the NADH dehydrogenase family.</text>
</comment>
<dbReference type="GO" id="GO:0005739">
    <property type="term" value="C:mitochondrion"/>
    <property type="evidence" value="ECO:0007669"/>
    <property type="project" value="TreeGrafter"/>
</dbReference>
<comment type="catalytic activity">
    <reaction evidence="9">
        <text>a ubiquinone + NADH + H(+) = a ubiquinol + NAD(+)</text>
        <dbReference type="Rhea" id="RHEA:23152"/>
        <dbReference type="Rhea" id="RHEA-COMP:9565"/>
        <dbReference type="Rhea" id="RHEA-COMP:9566"/>
        <dbReference type="ChEBI" id="CHEBI:15378"/>
        <dbReference type="ChEBI" id="CHEBI:16389"/>
        <dbReference type="ChEBI" id="CHEBI:17976"/>
        <dbReference type="ChEBI" id="CHEBI:57540"/>
        <dbReference type="ChEBI" id="CHEBI:57945"/>
    </reaction>
</comment>
<feature type="domain" description="External alternative NADH-ubiquinone oxidoreductase-like C-terminal" evidence="12">
    <location>
        <begin position="519"/>
        <end position="583"/>
    </location>
</feature>
<dbReference type="AlphaFoldDB" id="A0AA39QT44"/>
<keyword evidence="10" id="KW-1133">Transmembrane helix</keyword>
<feature type="domain" description="FAD/NAD(P)-binding" evidence="11">
    <location>
        <begin position="123"/>
        <end position="457"/>
    </location>
</feature>
<dbReference type="PANTHER" id="PTHR43706">
    <property type="entry name" value="NADH DEHYDROGENASE"/>
    <property type="match status" value="1"/>
</dbReference>
<keyword evidence="7" id="KW-0520">NAD</keyword>
<proteinExistence type="inferred from homology"/>
<gene>
    <name evidence="13" type="ORF">JMJ35_009835</name>
</gene>
<comment type="catalytic activity">
    <reaction evidence="8">
        <text>a quinone + NADH + H(+) = a quinol + NAD(+)</text>
        <dbReference type="Rhea" id="RHEA:46160"/>
        <dbReference type="ChEBI" id="CHEBI:15378"/>
        <dbReference type="ChEBI" id="CHEBI:24646"/>
        <dbReference type="ChEBI" id="CHEBI:57540"/>
        <dbReference type="ChEBI" id="CHEBI:57945"/>
        <dbReference type="ChEBI" id="CHEBI:132124"/>
        <dbReference type="EC" id="1.6.5.9"/>
    </reaction>
</comment>
<dbReference type="InterPro" id="IPR036188">
    <property type="entry name" value="FAD/NAD-bd_sf"/>
</dbReference>
<evidence type="ECO:0000256" key="5">
    <source>
        <dbReference type="ARBA" id="ARBA00022946"/>
    </source>
</evidence>
<dbReference type="GO" id="GO:0050136">
    <property type="term" value="F:NADH dehydrogenase (quinone) (non-electrogenic) activity"/>
    <property type="evidence" value="ECO:0007669"/>
    <property type="project" value="UniProtKB-EC"/>
</dbReference>
<evidence type="ECO:0000313" key="13">
    <source>
        <dbReference type="EMBL" id="KAK0507946.1"/>
    </source>
</evidence>
<protein>
    <recommendedName>
        <fullName evidence="2">NADH:ubiquinone reductase (non-electrogenic)</fullName>
        <ecNumber evidence="2">1.6.5.9</ecNumber>
    </recommendedName>
</protein>
<evidence type="ECO:0000256" key="2">
    <source>
        <dbReference type="ARBA" id="ARBA00012637"/>
    </source>
</evidence>
<dbReference type="Pfam" id="PF07992">
    <property type="entry name" value="Pyr_redox_2"/>
    <property type="match status" value="1"/>
</dbReference>
<dbReference type="EMBL" id="JAFEKC020000022">
    <property type="protein sequence ID" value="KAK0507946.1"/>
    <property type="molecule type" value="Genomic_DNA"/>
</dbReference>
<accession>A0AA39QT44</accession>
<dbReference type="Proteomes" id="UP001166286">
    <property type="component" value="Unassembled WGS sequence"/>
</dbReference>
<keyword evidence="4" id="KW-0274">FAD</keyword>
<feature type="transmembrane region" description="Helical" evidence="10">
    <location>
        <begin position="85"/>
        <end position="106"/>
    </location>
</feature>
<evidence type="ECO:0000256" key="1">
    <source>
        <dbReference type="ARBA" id="ARBA00005272"/>
    </source>
</evidence>
<reference evidence="13" key="1">
    <citation type="submission" date="2023-03" db="EMBL/GenBank/DDBJ databases">
        <title>Complete genome of Cladonia borealis.</title>
        <authorList>
            <person name="Park H."/>
        </authorList>
    </citation>
    <scope>NUCLEOTIDE SEQUENCE</scope>
    <source>
        <strain evidence="13">ANT050790</strain>
    </source>
</reference>
<evidence type="ECO:0000256" key="9">
    <source>
        <dbReference type="ARBA" id="ARBA00049010"/>
    </source>
</evidence>
<name>A0AA39QT44_9LECA</name>
<comment type="caution">
    <text evidence="13">The sequence shown here is derived from an EMBL/GenBank/DDBJ whole genome shotgun (WGS) entry which is preliminary data.</text>
</comment>
<organism evidence="13 14">
    <name type="scientific">Cladonia borealis</name>
    <dbReference type="NCBI Taxonomy" id="184061"/>
    <lineage>
        <taxon>Eukaryota</taxon>
        <taxon>Fungi</taxon>
        <taxon>Dikarya</taxon>
        <taxon>Ascomycota</taxon>
        <taxon>Pezizomycotina</taxon>
        <taxon>Lecanoromycetes</taxon>
        <taxon>OSLEUM clade</taxon>
        <taxon>Lecanoromycetidae</taxon>
        <taxon>Lecanorales</taxon>
        <taxon>Lecanorineae</taxon>
        <taxon>Cladoniaceae</taxon>
        <taxon>Cladonia</taxon>
    </lineage>
</organism>
<evidence type="ECO:0000256" key="10">
    <source>
        <dbReference type="SAM" id="Phobius"/>
    </source>
</evidence>
<evidence type="ECO:0000256" key="3">
    <source>
        <dbReference type="ARBA" id="ARBA00022630"/>
    </source>
</evidence>
<sequence length="587" mass="66285">MATRQAGRPLLKLNSIRVASPSFNASSQRTLTTATRRQVAPQLQLARALIKPTFPRSTLQRSFRRSYADIVAPKPKRRIRTTFRWLWRLTYLSAIGGIGYMGYQIYQLRTPEEQIEADPTKKTLVILGTGWGSISLLKKLDTENYNVIVISPRNFFLFTPLLPSCTTGTIEHRSIMEPVRNILRHKKAKVKYYEAEATKIDYTRKVVVINDESEIKGDTSSTEVPFDMLVVGVGAENATFGIPGVREHSCFLKEVGDAQQIRKRIMDCVETASFKDQSDEERKRLLHMVVVGGGPTGVEFAGELQDFFEQDLKKWIPEIVDNFHVTLVEALPNVLPMFSKQLIDYTEKSFREESITIRTKTMVKNVTDKTIEAEYTQPDGTKVKEILPYGLLVWATGNALRPVVKDLMAQIPAQKDSRRGLAVNEYLVVNGTENIWAVGDCAIANYAPTAQVASQEGAFLARLFNSLAKTETINAKLAELSVTQAKTSGEERTRIFDEIKELQRQLRRVKQIGPFEYSHQGSLAYIGHDKAVADISWLSGNIASGGTITYWFWKSAYVNMCFSTRNRLLVLVDWAKSYIFGRDVSRE</sequence>
<evidence type="ECO:0000313" key="14">
    <source>
        <dbReference type="Proteomes" id="UP001166286"/>
    </source>
</evidence>
<dbReference type="Pfam" id="PF22366">
    <property type="entry name" value="NDH2_C"/>
    <property type="match status" value="1"/>
</dbReference>
<dbReference type="SUPFAM" id="SSF51905">
    <property type="entry name" value="FAD/NAD(P)-binding domain"/>
    <property type="match status" value="2"/>
</dbReference>
<dbReference type="InterPro" id="IPR045024">
    <property type="entry name" value="NDH-2"/>
</dbReference>